<dbReference type="AlphaFoldDB" id="A0AAU7C8Q3"/>
<gene>
    <name evidence="2" type="ORF">V5E97_24705</name>
</gene>
<organism evidence="2">
    <name type="scientific">Singulisphaera sp. Ch08</name>
    <dbReference type="NCBI Taxonomy" id="3120278"/>
    <lineage>
        <taxon>Bacteria</taxon>
        <taxon>Pseudomonadati</taxon>
        <taxon>Planctomycetota</taxon>
        <taxon>Planctomycetia</taxon>
        <taxon>Isosphaerales</taxon>
        <taxon>Isosphaeraceae</taxon>
        <taxon>Singulisphaera</taxon>
    </lineage>
</organism>
<sequence>MGKWREAFEEGRPSFYDRDYGRVYHFGPPATPEQISEAEQILGRPLPTELLSLLSEFNGVRDTTRWSGADDEGDSVFLSTMDLPDVLGYLRDVEDELPKPVRMGKVVFFWQDNGYAELYGICAERVGRWPAGTIVHLDHESQELKAPYPDLMAFVRGHDKEQEG</sequence>
<dbReference type="RefSeq" id="WP_406694280.1">
    <property type="nucleotide sequence ID" value="NZ_CP155447.1"/>
</dbReference>
<dbReference type="SMART" id="SM00860">
    <property type="entry name" value="SMI1_KNR4"/>
    <property type="match status" value="1"/>
</dbReference>
<dbReference type="InterPro" id="IPR037883">
    <property type="entry name" value="Knr4/Smi1-like_sf"/>
</dbReference>
<accession>A0AAU7C8Q3</accession>
<evidence type="ECO:0000259" key="1">
    <source>
        <dbReference type="SMART" id="SM00860"/>
    </source>
</evidence>
<dbReference type="InterPro" id="IPR018958">
    <property type="entry name" value="Knr4/Smi1-like_dom"/>
</dbReference>
<dbReference type="Gene3D" id="3.40.1580.10">
    <property type="entry name" value="SMI1/KNR4-like"/>
    <property type="match status" value="1"/>
</dbReference>
<dbReference type="EMBL" id="CP155447">
    <property type="protein sequence ID" value="XBH01541.1"/>
    <property type="molecule type" value="Genomic_DNA"/>
</dbReference>
<dbReference type="Pfam" id="PF09346">
    <property type="entry name" value="SMI1_KNR4"/>
    <property type="match status" value="1"/>
</dbReference>
<proteinExistence type="predicted"/>
<evidence type="ECO:0000313" key="2">
    <source>
        <dbReference type="EMBL" id="XBH01541.1"/>
    </source>
</evidence>
<feature type="domain" description="Knr4/Smi1-like" evidence="1">
    <location>
        <begin position="29"/>
        <end position="92"/>
    </location>
</feature>
<dbReference type="SUPFAM" id="SSF160631">
    <property type="entry name" value="SMI1/KNR4-like"/>
    <property type="match status" value="1"/>
</dbReference>
<reference evidence="2" key="1">
    <citation type="submission" date="2024-05" db="EMBL/GenBank/DDBJ databases">
        <title>Planctomycetes of the genus Singulisphaera possess chitinolytic capabilities.</title>
        <authorList>
            <person name="Ivanova A."/>
        </authorList>
    </citation>
    <scope>NUCLEOTIDE SEQUENCE</scope>
    <source>
        <strain evidence="2">Ch08T</strain>
    </source>
</reference>
<name>A0AAU7C8Q3_9BACT</name>
<protein>
    <submittedName>
        <fullName evidence="2">SMI1/KNR4 family protein</fullName>
    </submittedName>
</protein>